<sequence>MAGSKLDVLWSPIHHDKFIVWGQDLTLYEVSNLQDIPKNTAYTQLCPTRGATVVASQSASGVRCVDISAVVEHPDPLLALGHGSGRVLLTSFKQAYDSLGLVGKEFVPRYPRQCNSVSWNRSEGHLLVVGMDKHRSDSAVLLWDVQAGAGDDFTGKSGPLSAAGAGEAAGCVSWCGFAPRTVLASMTSKHIKIFDMRENPGKATSSVSTRQWAGATCAGWLVAARGEGGEAAICVRDARMLTRSLALLPLQRPARKIHWSPTRQNLLISLQRDSTTLRLHDIQHMHDPRRQSLDVRSTRVAALPYPVERDVTVSGVPVASFACHPAHRARLLTLTTTGCVAEYMVMERVCVSWGASGALAWGGTSLRVLRPAHLPASTPDLDISYKARARALNDYGLKPDLWQNAELAEDEALSSLWHFLALSKSLVEDGCIRNSGWKHPGVRSVLRSPGEGYRSEAVSALLPDLPSRKVTIYRSAERTRALQLCGWGWGWENAAAGVERAEAEGTPCRAAALAAFHLRVRAALDVLSRARAPALARGAPLAGRSSRRCARPARSLSAGAATLRRRCGASAPAAARPAPSTGLLGRPREYTAQGHVHDGSNDPTMTSFSTERDGHAAGGPRCIRMHLPPGWEAARVPGEHLGLAPRGGLSVGPAVVRSGGGGRGCSAEMVGAHGRRAERGAGGGPRLSTGASPGGARGLVAGGVPRAPGRLAPVVAALPFGYVAGGGGGGRGGGRGGFRGLHILRQARGGGGGSAASTRIRSPAAAGRQDEASVVVPQLPQASASLWRVLSPPGHGRGGVGGRHGGRGRRGRGGGRGGGRRGVRGLVQLVRFVPSRRARSAPAAVVQRARRVSRQLVHVSLQRAGPTGRAARLTCLGGPSVPVLVPGASGRRVFSARVQGLKRLVLVARIASPPRTAVQKYTHDDRHPRAKVEGRGSAADALTNYHKYYPEKVRPQGTKRRDNIQPTRPGATRGLGARDTTGKYEDISKTSLYTKITIFVMKWTPLTDLPIYIYYRLFYKTTTTRGRGVTGSRGRGARVALRGRRRNEYN</sequence>
<evidence type="ECO:0000313" key="4">
    <source>
        <dbReference type="Proteomes" id="UP000007151"/>
    </source>
</evidence>
<reference evidence="3 4" key="1">
    <citation type="journal article" date="2011" name="Cell">
        <title>The monarch butterfly genome yields insights into long-distance migration.</title>
        <authorList>
            <person name="Zhan S."/>
            <person name="Merlin C."/>
            <person name="Boore J.L."/>
            <person name="Reppert S.M."/>
        </authorList>
    </citation>
    <scope>NUCLEOTIDE SEQUENCE [LARGE SCALE GENOMIC DNA]</scope>
    <source>
        <strain evidence="3">F-2</strain>
    </source>
</reference>
<gene>
    <name evidence="3" type="ORF">KGM_205696</name>
</gene>
<feature type="region of interest" description="Disordered" evidence="1">
    <location>
        <begin position="792"/>
        <end position="820"/>
    </location>
</feature>
<dbReference type="Proteomes" id="UP000007151">
    <property type="component" value="Unassembled WGS sequence"/>
</dbReference>
<feature type="domain" description="MIOS-like alpha-solenoid" evidence="2">
    <location>
        <begin position="388"/>
        <end position="531"/>
    </location>
</feature>
<dbReference type="Pfam" id="PF21720">
    <property type="entry name" value="MIOS_WD40"/>
    <property type="match status" value="1"/>
</dbReference>
<dbReference type="Gene3D" id="2.130.10.10">
    <property type="entry name" value="YVTN repeat-like/Quinoprotein amine dehydrogenase"/>
    <property type="match status" value="1"/>
</dbReference>
<proteinExistence type="predicted"/>
<feature type="compositionally biased region" description="Basic and acidic residues" evidence="1">
    <location>
        <begin position="954"/>
        <end position="963"/>
    </location>
</feature>
<feature type="compositionally biased region" description="Basic residues" evidence="1">
    <location>
        <begin position="804"/>
        <end position="820"/>
    </location>
</feature>
<feature type="region of interest" description="Disordered" evidence="1">
    <location>
        <begin position="954"/>
        <end position="981"/>
    </location>
</feature>
<organism evidence="3 4">
    <name type="scientific">Danaus plexippus plexippus</name>
    <dbReference type="NCBI Taxonomy" id="278856"/>
    <lineage>
        <taxon>Eukaryota</taxon>
        <taxon>Metazoa</taxon>
        <taxon>Ecdysozoa</taxon>
        <taxon>Arthropoda</taxon>
        <taxon>Hexapoda</taxon>
        <taxon>Insecta</taxon>
        <taxon>Pterygota</taxon>
        <taxon>Neoptera</taxon>
        <taxon>Endopterygota</taxon>
        <taxon>Lepidoptera</taxon>
        <taxon>Glossata</taxon>
        <taxon>Ditrysia</taxon>
        <taxon>Papilionoidea</taxon>
        <taxon>Nymphalidae</taxon>
        <taxon>Danainae</taxon>
        <taxon>Danaini</taxon>
        <taxon>Danaina</taxon>
        <taxon>Danaus</taxon>
        <taxon>Danaus</taxon>
    </lineage>
</organism>
<feature type="region of interest" description="Disordered" evidence="1">
    <location>
        <begin position="592"/>
        <end position="619"/>
    </location>
</feature>
<dbReference type="AlphaFoldDB" id="A0A212FEH8"/>
<protein>
    <submittedName>
        <fullName evidence="3">WD repeat-containing protein mio-B</fullName>
    </submittedName>
</protein>
<dbReference type="InParanoid" id="A0A212FEH8"/>
<keyword evidence="4" id="KW-1185">Reference proteome</keyword>
<dbReference type="KEGG" id="dpl:KGM_205696"/>
<dbReference type="GO" id="GO:1904263">
    <property type="term" value="P:positive regulation of TORC1 signaling"/>
    <property type="evidence" value="ECO:0007669"/>
    <property type="project" value="TreeGrafter"/>
</dbReference>
<evidence type="ECO:0000313" key="3">
    <source>
        <dbReference type="EMBL" id="OWR52156.1"/>
    </source>
</evidence>
<dbReference type="GO" id="GO:0034198">
    <property type="term" value="P:cellular response to amino acid starvation"/>
    <property type="evidence" value="ECO:0007669"/>
    <property type="project" value="TreeGrafter"/>
</dbReference>
<dbReference type="GO" id="GO:0005737">
    <property type="term" value="C:cytoplasm"/>
    <property type="evidence" value="ECO:0007669"/>
    <property type="project" value="TreeGrafter"/>
</dbReference>
<dbReference type="FunCoup" id="A0A212FEH8">
    <property type="interactions" value="1373"/>
</dbReference>
<dbReference type="Pfam" id="PF21719">
    <property type="entry name" value="MIOS_a-sol"/>
    <property type="match status" value="1"/>
</dbReference>
<name>A0A212FEH8_DANPL</name>
<accession>A0A212FEH8</accession>
<evidence type="ECO:0000256" key="1">
    <source>
        <dbReference type="SAM" id="MobiDB-lite"/>
    </source>
</evidence>
<evidence type="ECO:0000259" key="2">
    <source>
        <dbReference type="Pfam" id="PF21719"/>
    </source>
</evidence>
<comment type="caution">
    <text evidence="3">The sequence shown here is derived from an EMBL/GenBank/DDBJ whole genome shotgun (WGS) entry which is preliminary data.</text>
</comment>
<dbReference type="STRING" id="278856.A0A212FEH8"/>
<feature type="compositionally biased region" description="Basic residues" evidence="1">
    <location>
        <begin position="1041"/>
        <end position="1050"/>
    </location>
</feature>
<dbReference type="InterPro" id="IPR037593">
    <property type="entry name" value="MIOS/Sea4"/>
</dbReference>
<dbReference type="EMBL" id="AGBW02008930">
    <property type="protein sequence ID" value="OWR52156.1"/>
    <property type="molecule type" value="Genomic_DNA"/>
</dbReference>
<feature type="region of interest" description="Disordered" evidence="1">
    <location>
        <begin position="1025"/>
        <end position="1050"/>
    </location>
</feature>
<dbReference type="PANTHER" id="PTHR16453:SF9">
    <property type="entry name" value="GATOR COMPLEX PROTEIN MIOS"/>
    <property type="match status" value="1"/>
</dbReference>
<dbReference type="eggNOG" id="KOG1008">
    <property type="taxonomic scope" value="Eukaryota"/>
</dbReference>
<dbReference type="InterPro" id="IPR015943">
    <property type="entry name" value="WD40/YVTN_repeat-like_dom_sf"/>
</dbReference>
<dbReference type="InterPro" id="IPR036322">
    <property type="entry name" value="WD40_repeat_dom_sf"/>
</dbReference>
<dbReference type="SUPFAM" id="SSF50978">
    <property type="entry name" value="WD40 repeat-like"/>
    <property type="match status" value="1"/>
</dbReference>
<dbReference type="PANTHER" id="PTHR16453">
    <property type="entry name" value="WD40 DOMAIN-CONTAINING PROTEIN MIO FAMILY MEMBER"/>
    <property type="match status" value="1"/>
</dbReference>
<dbReference type="InterPro" id="IPR049092">
    <property type="entry name" value="MIOS_a-sol"/>
</dbReference>